<evidence type="ECO:0000313" key="3">
    <source>
        <dbReference type="Proteomes" id="UP000811609"/>
    </source>
</evidence>
<evidence type="ECO:0000256" key="1">
    <source>
        <dbReference type="SAM" id="SignalP"/>
    </source>
</evidence>
<gene>
    <name evidence="2" type="ORF">CIPAW_16G075200</name>
</gene>
<dbReference type="PANTHER" id="PTHR33107:SF5">
    <property type="entry name" value="KUNITZ TRYPSIN INHIBITOR 5"/>
    <property type="match status" value="1"/>
</dbReference>
<name>A0A8T1N8R1_CARIL</name>
<dbReference type="Proteomes" id="UP000811609">
    <property type="component" value="Chromosome 16"/>
</dbReference>
<dbReference type="Pfam" id="PF00197">
    <property type="entry name" value="Kunitz_legume"/>
    <property type="match status" value="1"/>
</dbReference>
<sequence length="211" mass="23536">MIQTVLLQLRARMLLFLFLFALATKTFPGAAEAVPAPVLDKSGNKLIVGVDYHILPVARGTGGGLSLSISRNKSCPLDVVQDEDEVFHGLPVKFFPVEPRKGVRVSTDLNIRFNVYTICVQPTVWKLDSFDDLAKQWFVTSNGVEGNPGRETTSNWFKIEKYDDDYKFVFCPTVCSSCKVLCRDIGIYIVDGKRNLALSDVPLKVMFKKAP</sequence>
<dbReference type="CDD" id="cd23375">
    <property type="entry name" value="beta-trefoil_STI_VvMLP-like"/>
    <property type="match status" value="1"/>
</dbReference>
<feature type="chain" id="PRO_5035810850" evidence="1">
    <location>
        <begin position="24"/>
        <end position="211"/>
    </location>
</feature>
<feature type="signal peptide" evidence="1">
    <location>
        <begin position="1"/>
        <end position="23"/>
    </location>
</feature>
<evidence type="ECO:0000313" key="2">
    <source>
        <dbReference type="EMBL" id="KAG6625133.1"/>
    </source>
</evidence>
<keyword evidence="3" id="KW-1185">Reference proteome</keyword>
<dbReference type="PANTHER" id="PTHR33107">
    <property type="entry name" value="KUNITZ TRYPSIN INHIBITOR 2"/>
    <property type="match status" value="1"/>
</dbReference>
<dbReference type="GO" id="GO:0004866">
    <property type="term" value="F:endopeptidase inhibitor activity"/>
    <property type="evidence" value="ECO:0007669"/>
    <property type="project" value="InterPro"/>
</dbReference>
<organism evidence="2 3">
    <name type="scientific">Carya illinoinensis</name>
    <name type="common">Pecan</name>
    <dbReference type="NCBI Taxonomy" id="32201"/>
    <lineage>
        <taxon>Eukaryota</taxon>
        <taxon>Viridiplantae</taxon>
        <taxon>Streptophyta</taxon>
        <taxon>Embryophyta</taxon>
        <taxon>Tracheophyta</taxon>
        <taxon>Spermatophyta</taxon>
        <taxon>Magnoliopsida</taxon>
        <taxon>eudicotyledons</taxon>
        <taxon>Gunneridae</taxon>
        <taxon>Pentapetalae</taxon>
        <taxon>rosids</taxon>
        <taxon>fabids</taxon>
        <taxon>Fagales</taxon>
        <taxon>Juglandaceae</taxon>
        <taxon>Carya</taxon>
    </lineage>
</organism>
<dbReference type="InterPro" id="IPR002160">
    <property type="entry name" value="Prot_inh_Kunz-lg"/>
</dbReference>
<protein>
    <submittedName>
        <fullName evidence="2">Uncharacterized protein</fullName>
    </submittedName>
</protein>
<reference evidence="2" key="1">
    <citation type="submission" date="2020-12" db="EMBL/GenBank/DDBJ databases">
        <title>WGS assembly of Carya illinoinensis cv. Pawnee.</title>
        <authorList>
            <person name="Platts A."/>
            <person name="Shu S."/>
            <person name="Wright S."/>
            <person name="Barry K."/>
            <person name="Edger P."/>
            <person name="Pires J.C."/>
            <person name="Schmutz J."/>
        </authorList>
    </citation>
    <scope>NUCLEOTIDE SEQUENCE</scope>
    <source>
        <tissue evidence="2">Leaf</tissue>
    </source>
</reference>
<dbReference type="SMART" id="SM00452">
    <property type="entry name" value="STI"/>
    <property type="match status" value="1"/>
</dbReference>
<dbReference type="EMBL" id="CM031824">
    <property type="protein sequence ID" value="KAG6625133.1"/>
    <property type="molecule type" value="Genomic_DNA"/>
</dbReference>
<proteinExistence type="predicted"/>
<comment type="caution">
    <text evidence="2">The sequence shown here is derived from an EMBL/GenBank/DDBJ whole genome shotgun (WGS) entry which is preliminary data.</text>
</comment>
<accession>A0A8T1N8R1</accession>
<dbReference type="AlphaFoldDB" id="A0A8T1N8R1"/>
<keyword evidence="1" id="KW-0732">Signal</keyword>